<protein>
    <submittedName>
        <fullName evidence="1">STAS/SEC14 domain-containing protein</fullName>
    </submittedName>
</protein>
<comment type="caution">
    <text evidence="1">The sequence shown here is derived from an EMBL/GenBank/DDBJ whole genome shotgun (WGS) entry which is preliminary data.</text>
</comment>
<sequence length="122" mass="13569">MIIVRDDMPAGVVAMEAVGEVTRADYQDIIRPELERAFAYGEKVRFLYVLGSQFKGFEAAALIDDAKLGIKHLGDFEKIAVVCDVKWVNHAVKLVNVATPCPIKTFRVEREADAVSWLTSTL</sequence>
<evidence type="ECO:0000313" key="1">
    <source>
        <dbReference type="EMBL" id="MBW8190134.1"/>
    </source>
</evidence>
<name>A0ABS7ECS6_9GAMM</name>
<dbReference type="InterPro" id="IPR036513">
    <property type="entry name" value="STAS_dom_sf"/>
</dbReference>
<proteinExistence type="predicted"/>
<dbReference type="InterPro" id="IPR021866">
    <property type="entry name" value="SpoIIAA-like"/>
</dbReference>
<reference evidence="1" key="1">
    <citation type="submission" date="2021-07" db="EMBL/GenBank/DDBJ databases">
        <title>Neiella marina sp. nov., isolated from the intestinal content of sea cucumber Apostichopus japonicus.</title>
        <authorList>
            <person name="Bai X."/>
        </authorList>
    </citation>
    <scope>NUCLEOTIDE SEQUENCE</scope>
    <source>
        <strain evidence="1">126</strain>
    </source>
</reference>
<organism evidence="1 2">
    <name type="scientific">Neiella holothuriorum</name>
    <dbReference type="NCBI Taxonomy" id="2870530"/>
    <lineage>
        <taxon>Bacteria</taxon>
        <taxon>Pseudomonadati</taxon>
        <taxon>Pseudomonadota</taxon>
        <taxon>Gammaproteobacteria</taxon>
        <taxon>Alteromonadales</taxon>
        <taxon>Echinimonadaceae</taxon>
        <taxon>Neiella</taxon>
    </lineage>
</organism>
<dbReference type="InterPro" id="IPR038396">
    <property type="entry name" value="SpoIIAA-like_sf"/>
</dbReference>
<dbReference type="Gene3D" id="3.40.50.10600">
    <property type="entry name" value="SpoIIaa-like domains"/>
    <property type="match status" value="1"/>
</dbReference>
<dbReference type="Pfam" id="PF11964">
    <property type="entry name" value="SpoIIAA-like"/>
    <property type="match status" value="1"/>
</dbReference>
<accession>A0ABS7ECS6</accession>
<keyword evidence="2" id="KW-1185">Reference proteome</keyword>
<dbReference type="Proteomes" id="UP001166251">
    <property type="component" value="Unassembled WGS sequence"/>
</dbReference>
<gene>
    <name evidence="1" type="ORF">K0504_03720</name>
</gene>
<dbReference type="RefSeq" id="WP_220102822.1">
    <property type="nucleotide sequence ID" value="NZ_JAHZSS010000003.1"/>
</dbReference>
<evidence type="ECO:0000313" key="2">
    <source>
        <dbReference type="Proteomes" id="UP001166251"/>
    </source>
</evidence>
<dbReference type="SUPFAM" id="SSF52091">
    <property type="entry name" value="SpoIIaa-like"/>
    <property type="match status" value="1"/>
</dbReference>
<dbReference type="EMBL" id="JAHZSS010000003">
    <property type="protein sequence ID" value="MBW8190134.1"/>
    <property type="molecule type" value="Genomic_DNA"/>
</dbReference>